<evidence type="ECO:0000256" key="6">
    <source>
        <dbReference type="ARBA" id="ARBA00022989"/>
    </source>
</evidence>
<evidence type="ECO:0000256" key="4">
    <source>
        <dbReference type="ARBA" id="ARBA00022692"/>
    </source>
</evidence>
<evidence type="ECO:0000256" key="1">
    <source>
        <dbReference type="ARBA" id="ARBA00004477"/>
    </source>
</evidence>
<dbReference type="InterPro" id="IPR006694">
    <property type="entry name" value="Fatty_acid_hydroxylase"/>
</dbReference>
<evidence type="ECO:0000256" key="10">
    <source>
        <dbReference type="SAM" id="Phobius"/>
    </source>
</evidence>
<dbReference type="Pfam" id="PF04116">
    <property type="entry name" value="FA_hydroxylase"/>
    <property type="match status" value="1"/>
</dbReference>
<comment type="similarity">
    <text evidence="2">Belongs to the sterol desaturase family.</text>
</comment>
<evidence type="ECO:0000256" key="7">
    <source>
        <dbReference type="ARBA" id="ARBA00023136"/>
    </source>
</evidence>
<dbReference type="InterPro" id="IPR050307">
    <property type="entry name" value="Sterol_Desaturase_Related"/>
</dbReference>
<keyword evidence="8" id="KW-0456">Lyase</keyword>
<dbReference type="GO" id="GO:0008610">
    <property type="term" value="P:lipid biosynthetic process"/>
    <property type="evidence" value="ECO:0007669"/>
    <property type="project" value="InterPro"/>
</dbReference>
<feature type="transmembrane region" description="Helical" evidence="10">
    <location>
        <begin position="54"/>
        <end position="75"/>
    </location>
</feature>
<keyword evidence="7 10" id="KW-0472">Membrane</keyword>
<dbReference type="Proteomes" id="UP000036987">
    <property type="component" value="Unassembled WGS sequence"/>
</dbReference>
<feature type="domain" description="Fatty acid hydroxylase" evidence="11">
    <location>
        <begin position="97"/>
        <end position="231"/>
    </location>
</feature>
<dbReference type="EMBL" id="LFYR01000624">
    <property type="protein sequence ID" value="KMZ72573.1"/>
    <property type="molecule type" value="Genomic_DNA"/>
</dbReference>
<sequence>MDDIVFDYCLSTFVPIMVYWIFDGIYTLLGKVDKYRLHTTEEVDLKNSVTRKQVYTGALLQQLCQATVSMTLFLLGDDRVAAEGKRGKPWTVIGAQFVIAFFILDSTQFFIHIFLHKNKYLYRVFHSWHHRLISPFAAGTQYNQPIDGLLVETLPGILAYLVSGMSPRTSAVFYSFAFVKAMDDHSGLWIPWNPFHALLKNNVAYHEIHHRMGVYNHGQTFLTVWDKMFGTFMNYNVVKREDGGYEVRMAKDFVVD</sequence>
<proteinExistence type="inferred from homology"/>
<dbReference type="GO" id="GO:0016491">
    <property type="term" value="F:oxidoreductase activity"/>
    <property type="evidence" value="ECO:0000318"/>
    <property type="project" value="GO_Central"/>
</dbReference>
<evidence type="ECO:0000256" key="3">
    <source>
        <dbReference type="ARBA" id="ARBA00013146"/>
    </source>
</evidence>
<evidence type="ECO:0000256" key="5">
    <source>
        <dbReference type="ARBA" id="ARBA00022824"/>
    </source>
</evidence>
<protein>
    <recommendedName>
        <fullName evidence="3">aldehyde oxygenase (deformylating)</fullName>
        <ecNumber evidence="3">4.1.99.5</ecNumber>
    </recommendedName>
</protein>
<dbReference type="GO" id="GO:0071771">
    <property type="term" value="F:aldehyde oxygenase (deformylating) activity"/>
    <property type="evidence" value="ECO:0007669"/>
    <property type="project" value="UniProtKB-EC"/>
</dbReference>
<evidence type="ECO:0000259" key="11">
    <source>
        <dbReference type="Pfam" id="PF04116"/>
    </source>
</evidence>
<comment type="catalytic activity">
    <reaction evidence="9">
        <text>a long-chain fatty aldehyde + 2 NADPH + O2 + H(+) = a long-chain alkane + formate + 2 NADP(+) + H2O</text>
        <dbReference type="Rhea" id="RHEA:21440"/>
        <dbReference type="ChEBI" id="CHEBI:15377"/>
        <dbReference type="ChEBI" id="CHEBI:15378"/>
        <dbReference type="ChEBI" id="CHEBI:15379"/>
        <dbReference type="ChEBI" id="CHEBI:15740"/>
        <dbReference type="ChEBI" id="CHEBI:17176"/>
        <dbReference type="ChEBI" id="CHEBI:57783"/>
        <dbReference type="ChEBI" id="CHEBI:58349"/>
        <dbReference type="ChEBI" id="CHEBI:83563"/>
        <dbReference type="EC" id="4.1.99.5"/>
    </reaction>
</comment>
<organism evidence="12 13">
    <name type="scientific">Zostera marina</name>
    <name type="common">Eelgrass</name>
    <dbReference type="NCBI Taxonomy" id="29655"/>
    <lineage>
        <taxon>Eukaryota</taxon>
        <taxon>Viridiplantae</taxon>
        <taxon>Streptophyta</taxon>
        <taxon>Embryophyta</taxon>
        <taxon>Tracheophyta</taxon>
        <taxon>Spermatophyta</taxon>
        <taxon>Magnoliopsida</taxon>
        <taxon>Liliopsida</taxon>
        <taxon>Zosteraceae</taxon>
        <taxon>Zostera</taxon>
    </lineage>
</organism>
<dbReference type="AlphaFoldDB" id="A0A0K9PU55"/>
<keyword evidence="13" id="KW-1185">Reference proteome</keyword>
<keyword evidence="4 10" id="KW-0812">Transmembrane</keyword>
<dbReference type="GO" id="GO:0005506">
    <property type="term" value="F:iron ion binding"/>
    <property type="evidence" value="ECO:0007669"/>
    <property type="project" value="InterPro"/>
</dbReference>
<dbReference type="OrthoDB" id="408954at2759"/>
<dbReference type="GO" id="GO:0005789">
    <property type="term" value="C:endoplasmic reticulum membrane"/>
    <property type="evidence" value="ECO:0000318"/>
    <property type="project" value="GO_Central"/>
</dbReference>
<feature type="transmembrane region" description="Helical" evidence="10">
    <location>
        <begin position="95"/>
        <end position="115"/>
    </location>
</feature>
<dbReference type="EC" id="4.1.99.5" evidence="3"/>
<evidence type="ECO:0000313" key="12">
    <source>
        <dbReference type="EMBL" id="KMZ72573.1"/>
    </source>
</evidence>
<dbReference type="OMA" id="GRCNFSQ"/>
<evidence type="ECO:0000256" key="9">
    <source>
        <dbReference type="ARBA" id="ARBA00047909"/>
    </source>
</evidence>
<comment type="subcellular location">
    <subcellularLocation>
        <location evidence="1">Endoplasmic reticulum membrane</location>
        <topology evidence="1">Multi-pass membrane protein</topology>
    </subcellularLocation>
</comment>
<accession>A0A0K9PU55</accession>
<reference evidence="13" key="1">
    <citation type="journal article" date="2016" name="Nature">
        <title>The genome of the seagrass Zostera marina reveals angiosperm adaptation to the sea.</title>
        <authorList>
            <person name="Olsen J.L."/>
            <person name="Rouze P."/>
            <person name="Verhelst B."/>
            <person name="Lin Y.-C."/>
            <person name="Bayer T."/>
            <person name="Collen J."/>
            <person name="Dattolo E."/>
            <person name="De Paoli E."/>
            <person name="Dittami S."/>
            <person name="Maumus F."/>
            <person name="Michel G."/>
            <person name="Kersting A."/>
            <person name="Lauritano C."/>
            <person name="Lohaus R."/>
            <person name="Toepel M."/>
            <person name="Tonon T."/>
            <person name="Vanneste K."/>
            <person name="Amirebrahimi M."/>
            <person name="Brakel J."/>
            <person name="Bostroem C."/>
            <person name="Chovatia M."/>
            <person name="Grimwood J."/>
            <person name="Jenkins J.W."/>
            <person name="Jueterbock A."/>
            <person name="Mraz A."/>
            <person name="Stam W.T."/>
            <person name="Tice H."/>
            <person name="Bornberg-Bauer E."/>
            <person name="Green P.J."/>
            <person name="Pearson G.A."/>
            <person name="Procaccini G."/>
            <person name="Duarte C.M."/>
            <person name="Schmutz J."/>
            <person name="Reusch T.B.H."/>
            <person name="Van de Peer Y."/>
        </authorList>
    </citation>
    <scope>NUCLEOTIDE SEQUENCE [LARGE SCALE GENOMIC DNA]</scope>
    <source>
        <strain evidence="13">cv. Finnish</strain>
    </source>
</reference>
<dbReference type="PANTHER" id="PTHR11863">
    <property type="entry name" value="STEROL DESATURASE"/>
    <property type="match status" value="1"/>
</dbReference>
<evidence type="ECO:0000256" key="2">
    <source>
        <dbReference type="ARBA" id="ARBA00009324"/>
    </source>
</evidence>
<keyword evidence="5" id="KW-0256">Endoplasmic reticulum</keyword>
<evidence type="ECO:0000256" key="8">
    <source>
        <dbReference type="ARBA" id="ARBA00023239"/>
    </source>
</evidence>
<keyword evidence="6 10" id="KW-1133">Transmembrane helix</keyword>
<name>A0A0K9PU55_ZOSMR</name>
<comment type="caution">
    <text evidence="12">The sequence shown here is derived from an EMBL/GenBank/DDBJ whole genome shotgun (WGS) entry which is preliminary data.</text>
</comment>
<evidence type="ECO:0000313" key="13">
    <source>
        <dbReference type="Proteomes" id="UP000036987"/>
    </source>
</evidence>
<gene>
    <name evidence="12" type="ORF">ZOSMA_161G00220</name>
</gene>
<dbReference type="STRING" id="29655.A0A0K9PU55"/>
<feature type="transmembrane region" description="Helical" evidence="10">
    <location>
        <begin position="12"/>
        <end position="29"/>
    </location>
</feature>